<dbReference type="Pfam" id="PF00589">
    <property type="entry name" value="Phage_integrase"/>
    <property type="match status" value="1"/>
</dbReference>
<keyword evidence="6" id="KW-1185">Reference proteome</keyword>
<dbReference type="EMBL" id="JBHSMZ010000024">
    <property type="protein sequence ID" value="MFC5551744.1"/>
    <property type="molecule type" value="Genomic_DNA"/>
</dbReference>
<dbReference type="PANTHER" id="PTHR30349:SF94">
    <property type="entry name" value="INTEGRASE_RECOMBINASE HI_1414-RELATED"/>
    <property type="match status" value="1"/>
</dbReference>
<gene>
    <name evidence="5" type="ORF">ACFPO9_24770</name>
</gene>
<evidence type="ECO:0000313" key="6">
    <source>
        <dbReference type="Proteomes" id="UP001596086"/>
    </source>
</evidence>
<dbReference type="InterPro" id="IPR002104">
    <property type="entry name" value="Integrase_catalytic"/>
</dbReference>
<dbReference type="InterPro" id="IPR010998">
    <property type="entry name" value="Integrase_recombinase_N"/>
</dbReference>
<dbReference type="RefSeq" id="WP_379776314.1">
    <property type="nucleotide sequence ID" value="NZ_JBHSMZ010000024.1"/>
</dbReference>
<keyword evidence="1" id="KW-0229">DNA integration</keyword>
<dbReference type="Proteomes" id="UP001596086">
    <property type="component" value="Unassembled WGS sequence"/>
</dbReference>
<evidence type="ECO:0000313" key="5">
    <source>
        <dbReference type="EMBL" id="MFC5551744.1"/>
    </source>
</evidence>
<name>A0ABW0S3W7_9BURK</name>
<reference evidence="6" key="1">
    <citation type="journal article" date="2019" name="Int. J. Syst. Evol. Microbiol.">
        <title>The Global Catalogue of Microorganisms (GCM) 10K type strain sequencing project: providing services to taxonomists for standard genome sequencing and annotation.</title>
        <authorList>
            <consortium name="The Broad Institute Genomics Platform"/>
            <consortium name="The Broad Institute Genome Sequencing Center for Infectious Disease"/>
            <person name="Wu L."/>
            <person name="Ma J."/>
        </authorList>
    </citation>
    <scope>NUCLEOTIDE SEQUENCE [LARGE SCALE GENOMIC DNA]</scope>
    <source>
        <strain evidence="6">CGMCC 4.5798</strain>
    </source>
</reference>
<dbReference type="CDD" id="cd00796">
    <property type="entry name" value="INT_Rci_Hp1_C"/>
    <property type="match status" value="1"/>
</dbReference>
<evidence type="ECO:0000256" key="1">
    <source>
        <dbReference type="ARBA" id="ARBA00022908"/>
    </source>
</evidence>
<protein>
    <submittedName>
        <fullName evidence="5">Tyrosine-type recombinase/integrase</fullName>
    </submittedName>
</protein>
<dbReference type="InterPro" id="IPR011010">
    <property type="entry name" value="DNA_brk_join_enz"/>
</dbReference>
<evidence type="ECO:0000259" key="4">
    <source>
        <dbReference type="PROSITE" id="PS51898"/>
    </source>
</evidence>
<proteinExistence type="predicted"/>
<dbReference type="InterPro" id="IPR013762">
    <property type="entry name" value="Integrase-like_cat_sf"/>
</dbReference>
<comment type="caution">
    <text evidence="5">The sequence shown here is derived from an EMBL/GenBank/DDBJ whole genome shotgun (WGS) entry which is preliminary data.</text>
</comment>
<evidence type="ECO:0000256" key="2">
    <source>
        <dbReference type="ARBA" id="ARBA00023125"/>
    </source>
</evidence>
<evidence type="ECO:0000256" key="3">
    <source>
        <dbReference type="ARBA" id="ARBA00023172"/>
    </source>
</evidence>
<dbReference type="SUPFAM" id="SSF56349">
    <property type="entry name" value="DNA breaking-rejoining enzymes"/>
    <property type="match status" value="1"/>
</dbReference>
<dbReference type="PROSITE" id="PS51898">
    <property type="entry name" value="TYR_RECOMBINASE"/>
    <property type="match status" value="1"/>
</dbReference>
<keyword evidence="2" id="KW-0238">DNA-binding</keyword>
<feature type="domain" description="Tyr recombinase" evidence="4">
    <location>
        <begin position="163"/>
        <end position="336"/>
    </location>
</feature>
<dbReference type="Gene3D" id="1.10.150.130">
    <property type="match status" value="1"/>
</dbReference>
<accession>A0ABW0S3W7</accession>
<dbReference type="Gene3D" id="1.10.443.10">
    <property type="entry name" value="Intergrase catalytic core"/>
    <property type="match status" value="1"/>
</dbReference>
<sequence>MASYAKRKNGWRAQIAIQGVRESRVLSTKAEAVAWATAREAEIRAGKATGVQAGRTVGDAFDRYEKEVSITKRGHRFEALRLAAIGSWETNGKPFRDMRLVDATSEVLGKWRDHRLNINKMSGSTVNRELNLLSNVFAIAAKEWKWIAASPTTDVRRPKESEPRDRLYTNDEIERICFALGFDQGSEERAETVSQRIAVAFLFAIETAMRAGEICGLMPRDVVGRVATLTETKNGTKRRVPLSTRAAALLELLPEPEDGGTVFGVTAKSLDALFRKARTRAGIDDATFHDTRHLAITRLAKKLGVLDLARMVGHRDLKQLQVYYNETAEAMATKLD</sequence>
<dbReference type="PANTHER" id="PTHR30349">
    <property type="entry name" value="PHAGE INTEGRASE-RELATED"/>
    <property type="match status" value="1"/>
</dbReference>
<organism evidence="5 6">
    <name type="scientific">Massilia aerilata</name>
    <dbReference type="NCBI Taxonomy" id="453817"/>
    <lineage>
        <taxon>Bacteria</taxon>
        <taxon>Pseudomonadati</taxon>
        <taxon>Pseudomonadota</taxon>
        <taxon>Betaproteobacteria</taxon>
        <taxon>Burkholderiales</taxon>
        <taxon>Oxalobacteraceae</taxon>
        <taxon>Telluria group</taxon>
        <taxon>Massilia</taxon>
    </lineage>
</organism>
<keyword evidence="3" id="KW-0233">DNA recombination</keyword>
<dbReference type="InterPro" id="IPR050090">
    <property type="entry name" value="Tyrosine_recombinase_XerCD"/>
</dbReference>